<name>A0ABR2KJK9_9EUKA</name>
<dbReference type="Proteomes" id="UP001470230">
    <property type="component" value="Unassembled WGS sequence"/>
</dbReference>
<evidence type="ECO:0000256" key="1">
    <source>
        <dbReference type="ARBA" id="ARBA00022786"/>
    </source>
</evidence>
<protein>
    <recommendedName>
        <fullName evidence="2">USP domain-containing protein</fullName>
    </recommendedName>
</protein>
<sequence>MDQNQTTYNLTQESDGTWTMTGVWVIDNFSQETCHAQSPKFIVNNDTHMYFRFLNYLNRKKTRVSIIVFFNSLSHEYPMDLTVRLLNSIPYESQEKTSHVIYSSSALRSYLDFDIRWSDLFEGNGFIDPSTKQLRIEFFFRHTLRPYELPLQTLSAPPAMAPAPRPMPIDDAKTKYGVVGILTKDGNECLNAVILLLYSIPYFRKLVYSINTFGYEGTTNRALPLQKLFTSLQLSSKAVSSDEFVFFSKWQSEHIAMTHLSEALVTVLSAVNGQINTDKFNQLFLIQAKKVISCKDINYESVKDHPFYLLEFKLDEKRPQTFLELILNYNSNPERIDEYVVKGYGAHTAYISNQITSFPYAVLVNIQRFTVSETGSSLKKIVQDLEIPLTVNFNKMVCKNSDAKPNNQSNSNQVNDNSDQIDDLYTLQALIVHSGGADNGRFHANIRREINSNKWLEFRSYEVCEIETNAAVNSTDSICLLYTLSSKNSLLYKPCNSDQIPPHVLNPPPIPKEPPFIVTIVTENDYKKSTLRGEVGCGMIGRIQFPAQRSKTVESFLTVISSHLNIPFEKINQSLLLWQVNPSEGTLVAPIDLKANISSIIDPQAPIMFLQNSCKTSLSYTSSSCGCDYSLNLDKNEIIIFIKFYWKNAPFPLQYICSKKVNIDDPVSSLYSTIYEKLRVDPSTPLIPFIEGHDYSANLLSQCSSFATSGIKNGDAIILECPIDIPDFKPKFDFGSMLPPVRQPPQFPQYDGRDISTLSMTDDILFMDLTMEHDENGKESFIVSQSVELYYDARHHIAVIGIITFGSSGPPQSYFKIPLSYPFDLLETKISFDLGTGPKLDFFEPTDDGSFIDKVIDRSKFTSLKPFLTKLPSLTKKPITIYIREQAL</sequence>
<evidence type="ECO:0000313" key="4">
    <source>
        <dbReference type="Proteomes" id="UP001470230"/>
    </source>
</evidence>
<proteinExistence type="predicted"/>
<dbReference type="InterPro" id="IPR001394">
    <property type="entry name" value="Peptidase_C19_UCH"/>
</dbReference>
<dbReference type="EMBL" id="JAPFFF010000004">
    <property type="protein sequence ID" value="KAK8891266.1"/>
    <property type="molecule type" value="Genomic_DNA"/>
</dbReference>
<dbReference type="PANTHER" id="PTHR24006">
    <property type="entry name" value="UBIQUITIN CARBOXYL-TERMINAL HYDROLASE"/>
    <property type="match status" value="1"/>
</dbReference>
<dbReference type="PROSITE" id="PS50235">
    <property type="entry name" value="USP_3"/>
    <property type="match status" value="1"/>
</dbReference>
<dbReference type="InterPro" id="IPR024729">
    <property type="entry name" value="USP7_ICP0-binding_dom"/>
</dbReference>
<comment type="caution">
    <text evidence="3">The sequence shown here is derived from an EMBL/GenBank/DDBJ whole genome shotgun (WGS) entry which is preliminary data.</text>
</comment>
<dbReference type="InterPro" id="IPR028889">
    <property type="entry name" value="USP"/>
</dbReference>
<dbReference type="InterPro" id="IPR038765">
    <property type="entry name" value="Papain-like_cys_pep_sf"/>
</dbReference>
<keyword evidence="4" id="KW-1185">Reference proteome</keyword>
<dbReference type="Pfam" id="PF00443">
    <property type="entry name" value="UCH"/>
    <property type="match status" value="1"/>
</dbReference>
<gene>
    <name evidence="3" type="ORF">M9Y10_028473</name>
</gene>
<keyword evidence="1" id="KW-0833">Ubl conjugation pathway</keyword>
<evidence type="ECO:0000259" key="2">
    <source>
        <dbReference type="PROSITE" id="PS50235"/>
    </source>
</evidence>
<dbReference type="Gene3D" id="3.90.70.10">
    <property type="entry name" value="Cysteine proteinases"/>
    <property type="match status" value="1"/>
</dbReference>
<evidence type="ECO:0000313" key="3">
    <source>
        <dbReference type="EMBL" id="KAK8891266.1"/>
    </source>
</evidence>
<reference evidence="3 4" key="1">
    <citation type="submission" date="2024-04" db="EMBL/GenBank/DDBJ databases">
        <title>Tritrichomonas musculus Genome.</title>
        <authorList>
            <person name="Alves-Ferreira E."/>
            <person name="Grigg M."/>
            <person name="Lorenzi H."/>
            <person name="Galac M."/>
        </authorList>
    </citation>
    <scope>NUCLEOTIDE SEQUENCE [LARGE SCALE GENOMIC DNA]</scope>
    <source>
        <strain evidence="3 4">EAF2021</strain>
    </source>
</reference>
<dbReference type="PANTHER" id="PTHR24006:SF644">
    <property type="entry name" value="UBIQUITIN CARBOXYL-TERMINAL HYDROLASE 7"/>
    <property type="match status" value="1"/>
</dbReference>
<dbReference type="Pfam" id="PF12436">
    <property type="entry name" value="USP7_ICP0_bdg"/>
    <property type="match status" value="1"/>
</dbReference>
<dbReference type="SUPFAM" id="SSF54001">
    <property type="entry name" value="Cysteine proteinases"/>
    <property type="match status" value="1"/>
</dbReference>
<dbReference type="InterPro" id="IPR050164">
    <property type="entry name" value="Peptidase_C19"/>
</dbReference>
<accession>A0ABR2KJK9</accession>
<dbReference type="Gene3D" id="3.10.20.90">
    <property type="entry name" value="Phosphatidylinositol 3-kinase Catalytic Subunit, Chain A, domain 1"/>
    <property type="match status" value="1"/>
</dbReference>
<organism evidence="3 4">
    <name type="scientific">Tritrichomonas musculus</name>
    <dbReference type="NCBI Taxonomy" id="1915356"/>
    <lineage>
        <taxon>Eukaryota</taxon>
        <taxon>Metamonada</taxon>
        <taxon>Parabasalia</taxon>
        <taxon>Tritrichomonadida</taxon>
        <taxon>Tritrichomonadidae</taxon>
        <taxon>Tritrichomonas</taxon>
    </lineage>
</organism>
<feature type="domain" description="USP" evidence="2">
    <location>
        <begin position="179"/>
        <end position="485"/>
    </location>
</feature>